<dbReference type="GO" id="GO:0005737">
    <property type="term" value="C:cytoplasm"/>
    <property type="evidence" value="ECO:0007669"/>
    <property type="project" value="TreeGrafter"/>
</dbReference>
<dbReference type="Gene3D" id="3.80.10.10">
    <property type="entry name" value="Ribonuclease Inhibitor"/>
    <property type="match status" value="1"/>
</dbReference>
<gene>
    <name evidence="4" type="ORF">MYCTH_2297467</name>
</gene>
<keyword evidence="2" id="KW-0677">Repeat</keyword>
<dbReference type="InParanoid" id="G2Q5Y6"/>
<dbReference type="STRING" id="573729.G2Q5Y6"/>
<feature type="region of interest" description="Disordered" evidence="3">
    <location>
        <begin position="538"/>
        <end position="560"/>
    </location>
</feature>
<dbReference type="HOGENOM" id="CLU_027499_1_0_1"/>
<evidence type="ECO:0000313" key="5">
    <source>
        <dbReference type="Proteomes" id="UP000007322"/>
    </source>
</evidence>
<organism evidence="4 5">
    <name type="scientific">Thermothelomyces thermophilus (strain ATCC 42464 / BCRC 31852 / DSM 1799)</name>
    <name type="common">Sporotrichum thermophile</name>
    <dbReference type="NCBI Taxonomy" id="573729"/>
    <lineage>
        <taxon>Eukaryota</taxon>
        <taxon>Fungi</taxon>
        <taxon>Dikarya</taxon>
        <taxon>Ascomycota</taxon>
        <taxon>Pezizomycotina</taxon>
        <taxon>Sordariomycetes</taxon>
        <taxon>Sordariomycetidae</taxon>
        <taxon>Sordariales</taxon>
        <taxon>Chaetomiaceae</taxon>
        <taxon>Thermothelomyces</taxon>
    </lineage>
</organism>
<evidence type="ECO:0000256" key="2">
    <source>
        <dbReference type="ARBA" id="ARBA00022737"/>
    </source>
</evidence>
<proteinExistence type="predicted"/>
<feature type="compositionally biased region" description="Pro residues" evidence="3">
    <location>
        <begin position="1"/>
        <end position="12"/>
    </location>
</feature>
<reference evidence="4 5" key="1">
    <citation type="journal article" date="2011" name="Nat. Biotechnol.">
        <title>Comparative genomic analysis of the thermophilic biomass-degrading fungi Myceliophthora thermophila and Thielavia terrestris.</title>
        <authorList>
            <person name="Berka R.M."/>
            <person name="Grigoriev I.V."/>
            <person name="Otillar R."/>
            <person name="Salamov A."/>
            <person name="Grimwood J."/>
            <person name="Reid I."/>
            <person name="Ishmael N."/>
            <person name="John T."/>
            <person name="Darmond C."/>
            <person name="Moisan M.-C."/>
            <person name="Henrissat B."/>
            <person name="Coutinho P.M."/>
            <person name="Lombard V."/>
            <person name="Natvig D.O."/>
            <person name="Lindquist E."/>
            <person name="Schmutz J."/>
            <person name="Lucas S."/>
            <person name="Harris P."/>
            <person name="Powlowski J."/>
            <person name="Bellemare A."/>
            <person name="Taylor D."/>
            <person name="Butler G."/>
            <person name="de Vries R.P."/>
            <person name="Allijn I.E."/>
            <person name="van den Brink J."/>
            <person name="Ushinsky S."/>
            <person name="Storms R."/>
            <person name="Powell A.J."/>
            <person name="Paulsen I.T."/>
            <person name="Elbourne L.D.H."/>
            <person name="Baker S.E."/>
            <person name="Magnuson J."/>
            <person name="LaBoissiere S."/>
            <person name="Clutterbuck A.J."/>
            <person name="Martinez D."/>
            <person name="Wogulis M."/>
            <person name="de Leon A.L."/>
            <person name="Rey M.W."/>
            <person name="Tsang A."/>
        </authorList>
    </citation>
    <scope>NUCLEOTIDE SEQUENCE [LARGE SCALE GENOMIC DNA]</scope>
    <source>
        <strain evidence="5">ATCC 42464 / BCRC 31852 / DSM 1799</strain>
    </source>
</reference>
<keyword evidence="5" id="KW-1185">Reference proteome</keyword>
<dbReference type="OMA" id="RYLPWEL"/>
<sequence length="627" mass="67758">MADEPTLPPLPPLQAGDRKKRSRRPDSPPPPPHSSSSDPAFFSSDDDPAIDNYQTLGRRKRRYVGTWYDQQPASSDSALGDETQPRYPPPRGTKPPKPQKREFRRQLDSGVWMGTEGSVTDTDDGFDLEPAAARLPLAAPRPRVTAMPPPSVRPRLSPLEQRVQDAIDFCVETGTEQVDLSGMDLETIPDHQIRSLSNIVPIPHVTRDVAFEQREPEIQLFLSNNRLRRFPVALVNVENITVLSLRANRLVTLPPAIAKLVNLETLNIAQNFLNFLPGELLALLRRGGKMRNFAFEPNRFWQPQATAATAAAANPQHAAEYERLTFPGRPAEAKPQPTWSGVTTELYARTPVHFLDSALNACTPFTLPPSLYNPPAPSPEKSQAREQGENPAAPLLEIEPFTALATPTKPIYRDMMLLAADPHRRRSSGARGPRSLFELALRACATASIAATGRDDDDDDDAHAHAHDCQLHPAGRRADLVPSWMPRYFARAVQRAVDIRREGGASCAVCGRDTAMPLALWVEFRRVGRAAAAAAVAGEGADNDGAEGRGRGVGGREAGEETAGASAAAAAAAGAGFPSAAAGMGMGMGAEGGGMVLVPFLRVACSWACVPVKVGEVRTEREEEGEV</sequence>
<evidence type="ECO:0000256" key="3">
    <source>
        <dbReference type="SAM" id="MobiDB-lite"/>
    </source>
</evidence>
<dbReference type="OrthoDB" id="1517790at2759"/>
<dbReference type="GeneID" id="11508315"/>
<dbReference type="eggNOG" id="ENOG502SCN3">
    <property type="taxonomic scope" value="Eukaryota"/>
</dbReference>
<dbReference type="PANTHER" id="PTHR48051:SF1">
    <property type="entry name" value="RAS SUPPRESSOR PROTEIN 1"/>
    <property type="match status" value="1"/>
</dbReference>
<dbReference type="VEuPathDB" id="FungiDB:MYCTH_2297467"/>
<protein>
    <submittedName>
        <fullName evidence="4">Uncharacterized protein</fullName>
    </submittedName>
</protein>
<keyword evidence="1" id="KW-0433">Leucine-rich repeat</keyword>
<evidence type="ECO:0000313" key="4">
    <source>
        <dbReference type="EMBL" id="AEO54663.1"/>
    </source>
</evidence>
<evidence type="ECO:0000256" key="1">
    <source>
        <dbReference type="ARBA" id="ARBA00022614"/>
    </source>
</evidence>
<name>G2Q5Y6_THET4</name>
<dbReference type="EMBL" id="CP003002">
    <property type="protein sequence ID" value="AEO54663.1"/>
    <property type="molecule type" value="Genomic_DNA"/>
</dbReference>
<dbReference type="AlphaFoldDB" id="G2Q5Y6"/>
<feature type="compositionally biased region" description="Polar residues" evidence="3">
    <location>
        <begin position="68"/>
        <end position="77"/>
    </location>
</feature>
<feature type="compositionally biased region" description="Low complexity" evidence="3">
    <location>
        <begin position="34"/>
        <end position="43"/>
    </location>
</feature>
<dbReference type="Proteomes" id="UP000007322">
    <property type="component" value="Chromosome 1"/>
</dbReference>
<dbReference type="PANTHER" id="PTHR48051">
    <property type="match status" value="1"/>
</dbReference>
<feature type="region of interest" description="Disordered" evidence="3">
    <location>
        <begin position="370"/>
        <end position="397"/>
    </location>
</feature>
<dbReference type="InterPro" id="IPR050216">
    <property type="entry name" value="LRR_domain-containing"/>
</dbReference>
<dbReference type="RefSeq" id="XP_003659908.1">
    <property type="nucleotide sequence ID" value="XM_003659860.1"/>
</dbReference>
<feature type="compositionally biased region" description="Pro residues" evidence="3">
    <location>
        <begin position="86"/>
        <end position="96"/>
    </location>
</feature>
<accession>G2Q5Y6</accession>
<dbReference type="SUPFAM" id="SSF52058">
    <property type="entry name" value="L domain-like"/>
    <property type="match status" value="1"/>
</dbReference>
<dbReference type="InterPro" id="IPR032675">
    <property type="entry name" value="LRR_dom_sf"/>
</dbReference>
<feature type="region of interest" description="Disordered" evidence="3">
    <location>
        <begin position="1"/>
        <end position="107"/>
    </location>
</feature>
<dbReference type="KEGG" id="mtm:MYCTH_2297467"/>